<organism evidence="1 2">
    <name type="scientific">Crateriforma conspicua</name>
    <dbReference type="NCBI Taxonomy" id="2527996"/>
    <lineage>
        <taxon>Bacteria</taxon>
        <taxon>Pseudomonadati</taxon>
        <taxon>Planctomycetota</taxon>
        <taxon>Planctomycetia</taxon>
        <taxon>Planctomycetales</taxon>
        <taxon>Planctomycetaceae</taxon>
        <taxon>Crateriforma</taxon>
    </lineage>
</organism>
<evidence type="ECO:0000313" key="1">
    <source>
        <dbReference type="EMBL" id="TWT68236.1"/>
    </source>
</evidence>
<evidence type="ECO:0000313" key="2">
    <source>
        <dbReference type="Proteomes" id="UP000317238"/>
    </source>
</evidence>
<accession>A0A5C5XXV5</accession>
<keyword evidence="2" id="KW-1185">Reference proteome</keyword>
<proteinExistence type="predicted"/>
<protein>
    <submittedName>
        <fullName evidence="1">Uncharacterized protein</fullName>
    </submittedName>
</protein>
<dbReference type="EMBL" id="SJPL01000001">
    <property type="protein sequence ID" value="TWT68236.1"/>
    <property type="molecule type" value="Genomic_DNA"/>
</dbReference>
<gene>
    <name evidence="1" type="ORF">Pan14r_04800</name>
</gene>
<dbReference type="AlphaFoldDB" id="A0A5C5XXV5"/>
<sequence>MDRHALGIMCKVDTDADVTDAFCDRTEIDSKGKTDRLSHCVNMPRVDEDPHQFSNSALPILGGP</sequence>
<comment type="caution">
    <text evidence="1">The sequence shown here is derived from an EMBL/GenBank/DDBJ whole genome shotgun (WGS) entry which is preliminary data.</text>
</comment>
<name>A0A5C5XXV5_9PLAN</name>
<dbReference type="Proteomes" id="UP000317238">
    <property type="component" value="Unassembled WGS sequence"/>
</dbReference>
<reference evidence="1 2" key="1">
    <citation type="submission" date="2019-02" db="EMBL/GenBank/DDBJ databases">
        <title>Deep-cultivation of Planctomycetes and their phenomic and genomic characterization uncovers novel biology.</title>
        <authorList>
            <person name="Wiegand S."/>
            <person name="Jogler M."/>
            <person name="Boedeker C."/>
            <person name="Pinto D."/>
            <person name="Vollmers J."/>
            <person name="Rivas-Marin E."/>
            <person name="Kohn T."/>
            <person name="Peeters S.H."/>
            <person name="Heuer A."/>
            <person name="Rast P."/>
            <person name="Oberbeckmann S."/>
            <person name="Bunk B."/>
            <person name="Jeske O."/>
            <person name="Meyerdierks A."/>
            <person name="Storesund J.E."/>
            <person name="Kallscheuer N."/>
            <person name="Luecker S."/>
            <person name="Lage O.M."/>
            <person name="Pohl T."/>
            <person name="Merkel B.J."/>
            <person name="Hornburger P."/>
            <person name="Mueller R.-W."/>
            <person name="Bruemmer F."/>
            <person name="Labrenz M."/>
            <person name="Spormann A.M."/>
            <person name="Op Den Camp H."/>
            <person name="Overmann J."/>
            <person name="Amann R."/>
            <person name="Jetten M.S.M."/>
            <person name="Mascher T."/>
            <person name="Medema M.H."/>
            <person name="Devos D.P."/>
            <person name="Kaster A.-K."/>
            <person name="Ovreas L."/>
            <person name="Rohde M."/>
            <person name="Galperin M.Y."/>
            <person name="Jogler C."/>
        </authorList>
    </citation>
    <scope>NUCLEOTIDE SEQUENCE [LARGE SCALE GENOMIC DNA]</scope>
    <source>
        <strain evidence="1 2">Pan14r</strain>
    </source>
</reference>